<dbReference type="AlphaFoldDB" id="A0AA97NZ44"/>
<gene>
    <name evidence="1" type="ORF">OOU_Y34scaffold00517g5</name>
</gene>
<accession>A0AA97NZ44</accession>
<name>A0AA97NZ44_PYRO3</name>
<dbReference type="EMBL" id="JH793640">
    <property type="protein sequence ID" value="ELQ38954.1"/>
    <property type="molecule type" value="Genomic_DNA"/>
</dbReference>
<protein>
    <submittedName>
        <fullName evidence="1">Uncharacterized protein</fullName>
    </submittedName>
</protein>
<evidence type="ECO:0000313" key="1">
    <source>
        <dbReference type="EMBL" id="ELQ38954.1"/>
    </source>
</evidence>
<organism evidence="1">
    <name type="scientific">Pyricularia oryzae (strain Y34)</name>
    <name type="common">Rice blast fungus</name>
    <name type="synonym">Magnaporthe oryzae</name>
    <dbReference type="NCBI Taxonomy" id="1143189"/>
    <lineage>
        <taxon>Eukaryota</taxon>
        <taxon>Fungi</taxon>
        <taxon>Dikarya</taxon>
        <taxon>Ascomycota</taxon>
        <taxon>Pezizomycotina</taxon>
        <taxon>Sordariomycetes</taxon>
        <taxon>Sordariomycetidae</taxon>
        <taxon>Magnaporthales</taxon>
        <taxon>Pyriculariaceae</taxon>
        <taxon>Pyricularia</taxon>
    </lineage>
</organism>
<dbReference type="Proteomes" id="UP000011086">
    <property type="component" value="Unassembled WGS sequence"/>
</dbReference>
<sequence>MPTGPVGYGFRLSGHSRRMRACCLWATDRPHLADCDLIRVALPQCTEPVRRGDALDSRSASKILSSMSGEPFAQNAQQDFYGCHGWTRDTGAECSDAQDRTVRKVVRAQLGRG</sequence>
<proteinExistence type="predicted"/>
<reference evidence="1" key="1">
    <citation type="journal article" date="2012" name="PLoS Genet.">
        <title>Comparative analysis of the genomes of two field isolates of the rice blast fungus Magnaporthe oryzae.</title>
        <authorList>
            <person name="Xue M."/>
            <person name="Yang J."/>
            <person name="Li Z."/>
            <person name="Hu S."/>
            <person name="Yao N."/>
            <person name="Dean R.A."/>
            <person name="Zhao W."/>
            <person name="Shen M."/>
            <person name="Zhang H."/>
            <person name="Li C."/>
            <person name="Liu L."/>
            <person name="Cao L."/>
            <person name="Xu X."/>
            <person name="Xing Y."/>
            <person name="Hsiang T."/>
            <person name="Zhang Z."/>
            <person name="Xu J.R."/>
            <person name="Peng Y.L."/>
        </authorList>
    </citation>
    <scope>NUCLEOTIDE SEQUENCE</scope>
    <source>
        <strain evidence="1">Y34</strain>
    </source>
</reference>